<dbReference type="InterPro" id="IPR013552">
    <property type="entry name" value="Thioester_dom"/>
</dbReference>
<dbReference type="EMBL" id="NOZR01000022">
    <property type="protein sequence ID" value="OYN76316.1"/>
    <property type="molecule type" value="Genomic_DNA"/>
</dbReference>
<evidence type="ECO:0000313" key="2">
    <source>
        <dbReference type="EMBL" id="OYN76316.1"/>
    </source>
</evidence>
<dbReference type="NCBIfam" id="TIGR03934">
    <property type="entry name" value="TQXA_dom"/>
    <property type="match status" value="1"/>
</dbReference>
<proteinExistence type="predicted"/>
<accession>A0A255DAC3</accession>
<evidence type="ECO:0000259" key="1">
    <source>
        <dbReference type="Pfam" id="PF08341"/>
    </source>
</evidence>
<dbReference type="Proteomes" id="UP000216063">
    <property type="component" value="Unassembled WGS sequence"/>
</dbReference>
<comment type="caution">
    <text evidence="2">The sequence shown here is derived from an EMBL/GenBank/DDBJ whole genome shotgun (WGS) entry which is preliminary data.</text>
</comment>
<protein>
    <submittedName>
        <fullName evidence="2">TQXA domain-containing protein</fullName>
    </submittedName>
</protein>
<feature type="domain" description="Thioester" evidence="1">
    <location>
        <begin position="94"/>
        <end position="156"/>
    </location>
</feature>
<sequence length="422" mass="44670">MPTVSLLTSAPSRVAARRRTQPVAATNLSRMTRYRAGTYSHTVDTIVFTDGTSARTDLIRLNPNIEAYSLDFAGVAPTRPSHYRADTWSAVPHLQARAYEAEVAWILRNSFPALSTTELSRDLRAAGYALGSRNINEHEAIAGTQAAIWYLTNGLELDNRPLNIPARTIERAGELRVEFDGERQLGGYSADVVTLAGAVLTLQKSRDGKVWQDVAASRVTVPAGGGRVSKSLGVGSTVAHHRYGRTGGGYPHYRLLVDGDATIADVSFRLAGSGLYRNTAPVVHLYDYLLAGARAARRAAVAPALIASEAVVAHGDIVGPFQLVTADAAKVVAGDGYAIVDADGATITKAVAPHQQFFLRVASGAGVTTLTVEIPGDPRGFGGRVVTGVARDEVAGTFTPLALAVPVAQVVEFEIEWAGSDS</sequence>
<dbReference type="AlphaFoldDB" id="A0A255DAC3"/>
<keyword evidence="3" id="KW-1185">Reference proteome</keyword>
<dbReference type="InterPro" id="IPR023849">
    <property type="entry name" value="TQXA_dom"/>
</dbReference>
<dbReference type="OrthoDB" id="2676146at2"/>
<organism evidence="2 3">
    <name type="scientific">Mycolicibacterium sphagni</name>
    <dbReference type="NCBI Taxonomy" id="1786"/>
    <lineage>
        <taxon>Bacteria</taxon>
        <taxon>Bacillati</taxon>
        <taxon>Actinomycetota</taxon>
        <taxon>Actinomycetes</taxon>
        <taxon>Mycobacteriales</taxon>
        <taxon>Mycobacteriaceae</taxon>
        <taxon>Mycolicibacterium</taxon>
    </lineage>
</organism>
<dbReference type="RefSeq" id="WP_094483262.1">
    <property type="nucleotide sequence ID" value="NZ_NOZR01000022.1"/>
</dbReference>
<reference evidence="2 3" key="1">
    <citation type="submission" date="2017-07" db="EMBL/GenBank/DDBJ databases">
        <title>The new phylogeny of genus Mycobacterium.</title>
        <authorList>
            <person name="Tortoli E."/>
            <person name="Trovato A."/>
            <person name="Cirillo D.M."/>
        </authorList>
    </citation>
    <scope>NUCLEOTIDE SEQUENCE [LARGE SCALE GENOMIC DNA]</scope>
    <source>
        <strain evidence="2 3">ATCC 33027</strain>
    </source>
</reference>
<name>A0A255DAC3_9MYCO</name>
<dbReference type="Pfam" id="PF08341">
    <property type="entry name" value="TED"/>
    <property type="match status" value="1"/>
</dbReference>
<gene>
    <name evidence="2" type="ORF">CG716_22075</name>
</gene>
<evidence type="ECO:0000313" key="3">
    <source>
        <dbReference type="Proteomes" id="UP000216063"/>
    </source>
</evidence>